<proteinExistence type="predicted"/>
<dbReference type="InterPro" id="IPR036047">
    <property type="entry name" value="F-box-like_dom_sf"/>
</dbReference>
<dbReference type="SUPFAM" id="SSF81383">
    <property type="entry name" value="F-box domain"/>
    <property type="match status" value="1"/>
</dbReference>
<accession>A0ABR3T011</accession>
<protein>
    <recommendedName>
        <fullName evidence="1">F-box domain-containing protein</fullName>
    </recommendedName>
</protein>
<evidence type="ECO:0000313" key="3">
    <source>
        <dbReference type="Proteomes" id="UP001521116"/>
    </source>
</evidence>
<organism evidence="2 3">
    <name type="scientific">Neofusicoccum ribis</name>
    <dbReference type="NCBI Taxonomy" id="45134"/>
    <lineage>
        <taxon>Eukaryota</taxon>
        <taxon>Fungi</taxon>
        <taxon>Dikarya</taxon>
        <taxon>Ascomycota</taxon>
        <taxon>Pezizomycotina</taxon>
        <taxon>Dothideomycetes</taxon>
        <taxon>Dothideomycetes incertae sedis</taxon>
        <taxon>Botryosphaeriales</taxon>
        <taxon>Botryosphaeriaceae</taxon>
        <taxon>Neofusicoccum</taxon>
    </lineage>
</organism>
<reference evidence="2 3" key="1">
    <citation type="submission" date="2024-02" db="EMBL/GenBank/DDBJ databases">
        <title>De novo assembly and annotation of 12 fungi associated with fruit tree decline syndrome in Ontario, Canada.</title>
        <authorList>
            <person name="Sulman M."/>
            <person name="Ellouze W."/>
            <person name="Ilyukhin E."/>
        </authorList>
    </citation>
    <scope>NUCLEOTIDE SEQUENCE [LARGE SCALE GENOMIC DNA]</scope>
    <source>
        <strain evidence="2 3">M1-105</strain>
    </source>
</reference>
<sequence>MSSDSMHRVLGIYELVELVFLHLPMRDLLRIQQVCRAWQSTIQTSPSIQQSLFFAPKRRRHPVYPEKEQWELNALLAAAFPPWFRTAYVKSRWDWPMARSFAELPWAKDERRARAFMRPEASWRRMLLTQPPVRDVQLVVKCDHIRNLINDDYLRFVGQRLPQEAAPGADSLFSELPRDPGVTMGWMYDVTQDFTLGKHVVSNFYVQWRPFHPPDTGGYVSDPDDEDDGFIDEPDDVCGFGTPSWRRRDEEDRDMLAVHLSYTAQRDASLLPTQLPQLKSKGYKESPIYRKLLEISARFIASEGPQEGRPTDFYESCAFEHRRHGNTMLTWDSASLEGSQFAQFPWTYNAQVNYLGETWK</sequence>
<keyword evidence="3" id="KW-1185">Reference proteome</keyword>
<name>A0ABR3T011_9PEZI</name>
<dbReference type="Proteomes" id="UP001521116">
    <property type="component" value="Unassembled WGS sequence"/>
</dbReference>
<dbReference type="CDD" id="cd09917">
    <property type="entry name" value="F-box_SF"/>
    <property type="match status" value="1"/>
</dbReference>
<evidence type="ECO:0000313" key="2">
    <source>
        <dbReference type="EMBL" id="KAL1632371.1"/>
    </source>
</evidence>
<dbReference type="Pfam" id="PF12937">
    <property type="entry name" value="F-box-like"/>
    <property type="match status" value="1"/>
</dbReference>
<dbReference type="Gene3D" id="1.20.1280.50">
    <property type="match status" value="1"/>
</dbReference>
<feature type="domain" description="F-box" evidence="1">
    <location>
        <begin position="14"/>
        <end position="44"/>
    </location>
</feature>
<comment type="caution">
    <text evidence="2">The sequence shown here is derived from an EMBL/GenBank/DDBJ whole genome shotgun (WGS) entry which is preliminary data.</text>
</comment>
<dbReference type="InterPro" id="IPR001810">
    <property type="entry name" value="F-box_dom"/>
</dbReference>
<dbReference type="EMBL" id="JAJVDC020000031">
    <property type="protein sequence ID" value="KAL1632371.1"/>
    <property type="molecule type" value="Genomic_DNA"/>
</dbReference>
<gene>
    <name evidence="2" type="ORF">SLS56_003786</name>
</gene>
<evidence type="ECO:0000259" key="1">
    <source>
        <dbReference type="Pfam" id="PF12937"/>
    </source>
</evidence>